<dbReference type="GO" id="GO:0003677">
    <property type="term" value="F:DNA binding"/>
    <property type="evidence" value="ECO:0007669"/>
    <property type="project" value="InterPro"/>
</dbReference>
<gene>
    <name evidence="6" type="ORF">FRX31_019495</name>
</gene>
<evidence type="ECO:0000256" key="1">
    <source>
        <dbReference type="ARBA" id="ARBA00008455"/>
    </source>
</evidence>
<evidence type="ECO:0000313" key="6">
    <source>
        <dbReference type="EMBL" id="KAF5190918.1"/>
    </source>
</evidence>
<evidence type="ECO:0000256" key="4">
    <source>
        <dbReference type="ARBA" id="ARBA00023242"/>
    </source>
</evidence>
<dbReference type="SUPFAM" id="SSF54001">
    <property type="entry name" value="Cysteine proteinases"/>
    <property type="match status" value="1"/>
</dbReference>
<feature type="domain" description="Peptidase C1A papain C-terminal" evidence="5">
    <location>
        <begin position="2"/>
        <end position="221"/>
    </location>
</feature>
<dbReference type="PANTHER" id="PTHR12411">
    <property type="entry name" value="CYSTEINE PROTEASE FAMILY C1-RELATED"/>
    <property type="match status" value="1"/>
</dbReference>
<dbReference type="Gene3D" id="2.40.50.170">
    <property type="entry name" value="Cysteine proteinases. Chain C"/>
    <property type="match status" value="1"/>
</dbReference>
<dbReference type="InterPro" id="IPR009057">
    <property type="entry name" value="Homeodomain-like_sf"/>
</dbReference>
<dbReference type="InterPro" id="IPR013128">
    <property type="entry name" value="Peptidase_C1A"/>
</dbReference>
<dbReference type="SUPFAM" id="SSF46689">
    <property type="entry name" value="Homeodomain-like"/>
    <property type="match status" value="1"/>
</dbReference>
<dbReference type="AlphaFoldDB" id="A0A7J6W2A5"/>
<dbReference type="Gene3D" id="1.10.10.60">
    <property type="entry name" value="Homeodomain-like"/>
    <property type="match status" value="1"/>
</dbReference>
<evidence type="ECO:0000259" key="5">
    <source>
        <dbReference type="SMART" id="SM00645"/>
    </source>
</evidence>
<dbReference type="InterPro" id="IPR006447">
    <property type="entry name" value="Myb_dom_plants"/>
</dbReference>
<dbReference type="InterPro" id="IPR025661">
    <property type="entry name" value="Pept_asp_AS"/>
</dbReference>
<dbReference type="InterPro" id="IPR000668">
    <property type="entry name" value="Peptidase_C1A_C"/>
</dbReference>
<name>A0A7J6W2A5_THATH</name>
<dbReference type="NCBIfam" id="TIGR01557">
    <property type="entry name" value="myb_SHAQKYF"/>
    <property type="match status" value="1"/>
</dbReference>
<dbReference type="Pfam" id="PF00112">
    <property type="entry name" value="Peptidase_C1"/>
    <property type="match status" value="1"/>
</dbReference>
<dbReference type="Proteomes" id="UP000554482">
    <property type="component" value="Unassembled WGS sequence"/>
</dbReference>
<evidence type="ECO:0000313" key="7">
    <source>
        <dbReference type="Proteomes" id="UP000554482"/>
    </source>
</evidence>
<dbReference type="InterPro" id="IPR038765">
    <property type="entry name" value="Papain-like_cys_pep_sf"/>
</dbReference>
<accession>A0A7J6W2A5</accession>
<evidence type="ECO:0000256" key="2">
    <source>
        <dbReference type="ARBA" id="ARBA00023015"/>
    </source>
</evidence>
<dbReference type="GO" id="GO:0006508">
    <property type="term" value="P:proteolysis"/>
    <property type="evidence" value="ECO:0007669"/>
    <property type="project" value="InterPro"/>
</dbReference>
<dbReference type="PROSITE" id="PS00640">
    <property type="entry name" value="THIOL_PROTEASE_ASN"/>
    <property type="match status" value="1"/>
</dbReference>
<keyword evidence="7" id="KW-1185">Reference proteome</keyword>
<proteinExistence type="inferred from homology"/>
<organism evidence="6 7">
    <name type="scientific">Thalictrum thalictroides</name>
    <name type="common">Rue-anemone</name>
    <name type="synonym">Anemone thalictroides</name>
    <dbReference type="NCBI Taxonomy" id="46969"/>
    <lineage>
        <taxon>Eukaryota</taxon>
        <taxon>Viridiplantae</taxon>
        <taxon>Streptophyta</taxon>
        <taxon>Embryophyta</taxon>
        <taxon>Tracheophyta</taxon>
        <taxon>Spermatophyta</taxon>
        <taxon>Magnoliopsida</taxon>
        <taxon>Ranunculales</taxon>
        <taxon>Ranunculaceae</taxon>
        <taxon>Thalictroideae</taxon>
        <taxon>Thalictrum</taxon>
    </lineage>
</organism>
<evidence type="ECO:0000256" key="3">
    <source>
        <dbReference type="ARBA" id="ARBA00023163"/>
    </source>
</evidence>
<dbReference type="EMBL" id="JABWDY010023428">
    <property type="protein sequence ID" value="KAF5190918.1"/>
    <property type="molecule type" value="Genomic_DNA"/>
</dbReference>
<sequence length="230" mass="26053">MLEHFKQVYGNPPIYIHENGLCSLILLLQFEMIFNRCGSDSSGKQRLKWTHELRDLFEEAVKQLGGADRATPKCILKTKNFPGLNIYHVKRHLQRMSRNSKLVYLSEISAAVSNFSVVSLDEEQIAANLVEHGPLSVGINVVFMQTYIGGVSCPYICGKHLDDGVLLVGYGAGAYASIWLKEKPYWIIKNSWGEHWGEKGYYKICRDHNVRRVDSMVLTVTAIHNNPSKL</sequence>
<keyword evidence="4" id="KW-0539">Nucleus</keyword>
<reference evidence="6 7" key="1">
    <citation type="submission" date="2020-06" db="EMBL/GenBank/DDBJ databases">
        <title>Transcriptomic and genomic resources for Thalictrum thalictroides and T. hernandezii: Facilitating candidate gene discovery in an emerging model plant lineage.</title>
        <authorList>
            <person name="Arias T."/>
            <person name="Riano-Pachon D.M."/>
            <person name="Di Stilio V.S."/>
        </authorList>
    </citation>
    <scope>NUCLEOTIDE SEQUENCE [LARGE SCALE GENOMIC DNA]</scope>
    <source>
        <strain evidence="7">cv. WT478/WT964</strain>
        <tissue evidence="6">Leaves</tissue>
    </source>
</reference>
<comment type="similarity">
    <text evidence="1">Belongs to the peptidase C1 family.</text>
</comment>
<dbReference type="SMART" id="SM00645">
    <property type="entry name" value="Pept_C1"/>
    <property type="match status" value="1"/>
</dbReference>
<protein>
    <submittedName>
        <fullName evidence="6">Cysteine proteinase</fullName>
    </submittedName>
</protein>
<dbReference type="GO" id="GO:0008234">
    <property type="term" value="F:cysteine-type peptidase activity"/>
    <property type="evidence" value="ECO:0007669"/>
    <property type="project" value="InterPro"/>
</dbReference>
<keyword evidence="2" id="KW-0805">Transcription regulation</keyword>
<dbReference type="OrthoDB" id="763222at2759"/>
<comment type="caution">
    <text evidence="6">The sequence shown here is derived from an EMBL/GenBank/DDBJ whole genome shotgun (WGS) entry which is preliminary data.</text>
</comment>
<keyword evidence="3" id="KW-0804">Transcription</keyword>